<dbReference type="RefSeq" id="WP_281489249.1">
    <property type="nucleotide sequence ID" value="NZ_JASATX010000004.1"/>
</dbReference>
<protein>
    <submittedName>
        <fullName evidence="2">Uncharacterized protein</fullName>
    </submittedName>
</protein>
<dbReference type="AlphaFoldDB" id="A0AAW6T8N1"/>
<proteinExistence type="predicted"/>
<keyword evidence="1" id="KW-1133">Transmembrane helix</keyword>
<feature type="transmembrane region" description="Helical" evidence="1">
    <location>
        <begin position="35"/>
        <end position="52"/>
    </location>
</feature>
<name>A0AAW6T8N1_9MICO</name>
<evidence type="ECO:0000313" key="2">
    <source>
        <dbReference type="EMBL" id="MDI2099466.1"/>
    </source>
</evidence>
<keyword evidence="3" id="KW-1185">Reference proteome</keyword>
<organism evidence="2 3">
    <name type="scientific">Ruicaihuangia caeni</name>
    <dbReference type="NCBI Taxonomy" id="3042517"/>
    <lineage>
        <taxon>Bacteria</taxon>
        <taxon>Bacillati</taxon>
        <taxon>Actinomycetota</taxon>
        <taxon>Actinomycetes</taxon>
        <taxon>Micrococcales</taxon>
        <taxon>Microbacteriaceae</taxon>
        <taxon>Ruicaihuangia</taxon>
    </lineage>
</organism>
<sequence>MRKYLLSTSVLSAMFSGWGTIQQTRKGPRDWRLALHWIVWMCTLAIAIGTVAKNSDEIKRRLGA</sequence>
<comment type="caution">
    <text evidence="2">The sequence shown here is derived from an EMBL/GenBank/DDBJ whole genome shotgun (WGS) entry which is preliminary data.</text>
</comment>
<dbReference type="Proteomes" id="UP001321506">
    <property type="component" value="Unassembled WGS sequence"/>
</dbReference>
<accession>A0AAW6T8N1</accession>
<keyword evidence="1" id="KW-0472">Membrane</keyword>
<evidence type="ECO:0000256" key="1">
    <source>
        <dbReference type="SAM" id="Phobius"/>
    </source>
</evidence>
<dbReference type="EMBL" id="JASATX010000004">
    <property type="protein sequence ID" value="MDI2099466.1"/>
    <property type="molecule type" value="Genomic_DNA"/>
</dbReference>
<gene>
    <name evidence="2" type="ORF">QF206_10875</name>
</gene>
<keyword evidence="1" id="KW-0812">Transmembrane</keyword>
<reference evidence="2 3" key="1">
    <citation type="submission" date="2023-04" db="EMBL/GenBank/DDBJ databases">
        <title>Klugiella caeni sp. nov. isolated from the sludge of biochemical tank.</title>
        <authorList>
            <person name="Geng K."/>
        </authorList>
    </citation>
    <scope>NUCLEOTIDE SEQUENCE [LARGE SCALE GENOMIC DNA]</scope>
    <source>
        <strain evidence="2 3">YN-L-19</strain>
    </source>
</reference>
<evidence type="ECO:0000313" key="3">
    <source>
        <dbReference type="Proteomes" id="UP001321506"/>
    </source>
</evidence>